<feature type="compositionally biased region" description="Acidic residues" evidence="1">
    <location>
        <begin position="69"/>
        <end position="78"/>
    </location>
</feature>
<organism evidence="2 3">
    <name type="scientific">Ralstonia flaminis</name>
    <dbReference type="NCBI Taxonomy" id="3058597"/>
    <lineage>
        <taxon>Bacteria</taxon>
        <taxon>Pseudomonadati</taxon>
        <taxon>Pseudomonadota</taxon>
        <taxon>Betaproteobacteria</taxon>
        <taxon>Burkholderiales</taxon>
        <taxon>Burkholderiaceae</taxon>
        <taxon>Ralstonia</taxon>
    </lineage>
</organism>
<gene>
    <name evidence="2" type="ORF">LMG18101_02030</name>
</gene>
<accession>A0ABM9K3P3</accession>
<proteinExistence type="predicted"/>
<comment type="caution">
    <text evidence="2">The sequence shown here is derived from an EMBL/GenBank/DDBJ whole genome shotgun (WGS) entry which is preliminary data.</text>
</comment>
<evidence type="ECO:0000256" key="1">
    <source>
        <dbReference type="SAM" id="MobiDB-lite"/>
    </source>
</evidence>
<name>A0ABM9K3P3_9RALS</name>
<keyword evidence="3" id="KW-1185">Reference proteome</keyword>
<feature type="region of interest" description="Disordered" evidence="1">
    <location>
        <begin position="1"/>
        <end position="78"/>
    </location>
</feature>
<dbReference type="EMBL" id="CATZLL010000005">
    <property type="protein sequence ID" value="CAJ0813783.1"/>
    <property type="molecule type" value="Genomic_DNA"/>
</dbReference>
<protein>
    <submittedName>
        <fullName evidence="2">Uncharacterized protein</fullName>
    </submittedName>
</protein>
<sequence length="78" mass="8176">MGGAPHGLRKPGEQEVPKGSVRGRKVMCRATTHARAGHRQCLPARSASGLGAGHGQEWGFQDVTAQDGGDAEESPETR</sequence>
<dbReference type="Proteomes" id="UP001189757">
    <property type="component" value="Unassembled WGS sequence"/>
</dbReference>
<reference evidence="2 3" key="1">
    <citation type="submission" date="2023-07" db="EMBL/GenBank/DDBJ databases">
        <authorList>
            <person name="Peeters C."/>
        </authorList>
    </citation>
    <scope>NUCLEOTIDE SEQUENCE [LARGE SCALE GENOMIC DNA]</scope>
    <source>
        <strain evidence="2 3">LMG 18101</strain>
    </source>
</reference>
<evidence type="ECO:0000313" key="2">
    <source>
        <dbReference type="EMBL" id="CAJ0813783.1"/>
    </source>
</evidence>
<evidence type="ECO:0000313" key="3">
    <source>
        <dbReference type="Proteomes" id="UP001189757"/>
    </source>
</evidence>